<proteinExistence type="predicted"/>
<accession>A0ABY7DDF0</accession>
<reference evidence="1" key="1">
    <citation type="submission" date="2022-11" db="EMBL/GenBank/DDBJ databases">
        <title>Centuries of genome instability and evolution in soft-shell clam transmissible cancer (bioRxiv).</title>
        <authorList>
            <person name="Hart S.F.M."/>
            <person name="Yonemitsu M.A."/>
            <person name="Giersch R.M."/>
            <person name="Beal B.F."/>
            <person name="Arriagada G."/>
            <person name="Davis B.W."/>
            <person name="Ostrander E.A."/>
            <person name="Goff S.P."/>
            <person name="Metzger M.J."/>
        </authorList>
    </citation>
    <scope>NUCLEOTIDE SEQUENCE</scope>
    <source>
        <strain evidence="1">MELC-2E11</strain>
        <tissue evidence="1">Siphon/mantle</tissue>
    </source>
</reference>
<evidence type="ECO:0000313" key="1">
    <source>
        <dbReference type="EMBL" id="WAQ94787.1"/>
    </source>
</evidence>
<organism evidence="1 2">
    <name type="scientific">Mya arenaria</name>
    <name type="common">Soft-shell clam</name>
    <dbReference type="NCBI Taxonomy" id="6604"/>
    <lineage>
        <taxon>Eukaryota</taxon>
        <taxon>Metazoa</taxon>
        <taxon>Spiralia</taxon>
        <taxon>Lophotrochozoa</taxon>
        <taxon>Mollusca</taxon>
        <taxon>Bivalvia</taxon>
        <taxon>Autobranchia</taxon>
        <taxon>Heteroconchia</taxon>
        <taxon>Euheterodonta</taxon>
        <taxon>Imparidentia</taxon>
        <taxon>Neoheterodontei</taxon>
        <taxon>Myida</taxon>
        <taxon>Myoidea</taxon>
        <taxon>Myidae</taxon>
        <taxon>Mya</taxon>
    </lineage>
</organism>
<protein>
    <submittedName>
        <fullName evidence="1">Uncharacterized protein</fullName>
    </submittedName>
</protein>
<dbReference type="Proteomes" id="UP001164746">
    <property type="component" value="Chromosome 1"/>
</dbReference>
<gene>
    <name evidence="1" type="ORF">MAR_007258</name>
</gene>
<keyword evidence="2" id="KW-1185">Reference proteome</keyword>
<sequence length="128" mass="15344">MHLMSEIGLMGVTHTAKRHSKTKNKYMKNYNKNEDDKLIKYLETNSVYRWSIIQPLPTDGWIQNTLIITKIITLLNVILNTRRSYTTYILIIHEHPRESEKLGIKDEWLSPYSQEFRRKVNKRLNKQK</sequence>
<name>A0ABY7DDF0_MYAAR</name>
<evidence type="ECO:0000313" key="2">
    <source>
        <dbReference type="Proteomes" id="UP001164746"/>
    </source>
</evidence>
<dbReference type="EMBL" id="CP111012">
    <property type="protein sequence ID" value="WAQ94787.1"/>
    <property type="molecule type" value="Genomic_DNA"/>
</dbReference>